<evidence type="ECO:0000313" key="1">
    <source>
        <dbReference type="EMBL" id="UPL02820.1"/>
    </source>
</evidence>
<evidence type="ECO:0000313" key="2">
    <source>
        <dbReference type="Proteomes" id="UP000830768"/>
    </source>
</evidence>
<accession>A0ACD3ZN86</accession>
<proteinExistence type="predicted"/>
<sequence length="435" mass="49093">MAAISFLQLPTEVTQLICSWVDPGDLLRVRQTCRELNERTFLLFTQRFFQSRCVMILPESLENLHQISQHPVLSKAVRTLEISTLYFVPSDELKPLLEVEQDEQDEQDGSGSWYRSPAVVAYQAYHSAQQELLKGDTNIPPLTDALKGFTNCTSIGTVDLHTRLPWGFKALTRGLEICFPTRAGGSDYGRELESFINSQHVAQTSQESSPGVLDLILGVVMGLAMECHVPVQHLNIFSQGDPDSVCHGLSEYHSSELSNINRLDFVLVSPSCTCWAHDGGKGWKDSVKLIAACPELTHLQVFMTHRLRFASLSYIHAPKLTTFELHCMECRDADIIDFFRRHRETLRSVKMTFCMLQAANLRVRWTSDGTDPNFEAWGQVLSVLRDETNVEELHLKEIHSSYGGHGPWRANSKDDITRVIGEMAESSALKLQAWQ</sequence>
<dbReference type="EMBL" id="CP090040">
    <property type="protein sequence ID" value="UPL02820.1"/>
    <property type="molecule type" value="Genomic_DNA"/>
</dbReference>
<dbReference type="Proteomes" id="UP000830768">
    <property type="component" value="Chromosome 12"/>
</dbReference>
<reference evidence="1" key="1">
    <citation type="submission" date="2021-11" db="EMBL/GenBank/DDBJ databases">
        <title>Fusarium solani-melongenae Genome sequencing and assembly.</title>
        <authorList>
            <person name="Xie S."/>
            <person name="Huang L."/>
            <person name="Zhang X."/>
        </authorList>
    </citation>
    <scope>NUCLEOTIDE SEQUENCE</scope>
    <source>
        <strain evidence="1">CRI 24-3</strain>
    </source>
</reference>
<keyword evidence="2" id="KW-1185">Reference proteome</keyword>
<name>A0ACD3ZN86_FUSSC</name>
<protein>
    <submittedName>
        <fullName evidence="1">Uncharacterized protein</fullName>
    </submittedName>
</protein>
<organism evidence="1 2">
    <name type="scientific">Fusarium solani subsp. cucurbitae</name>
    <name type="common">Neocosmosporum cucurbitae</name>
    <dbReference type="NCBI Taxonomy" id="2747967"/>
    <lineage>
        <taxon>Eukaryota</taxon>
        <taxon>Fungi</taxon>
        <taxon>Dikarya</taxon>
        <taxon>Ascomycota</taxon>
        <taxon>Pezizomycotina</taxon>
        <taxon>Sordariomycetes</taxon>
        <taxon>Hypocreomycetidae</taxon>
        <taxon>Hypocreales</taxon>
        <taxon>Nectriaceae</taxon>
        <taxon>Fusarium</taxon>
        <taxon>Fusarium solani species complex</taxon>
    </lineage>
</organism>
<gene>
    <name evidence="1" type="ORF">LCI18_013754</name>
</gene>